<reference evidence="3 4" key="1">
    <citation type="journal article" date="2012" name="Stand. Genomic Sci.">
        <title>Complete genome sequence of the facultatively chemolithoautotrophic and methylotrophic alpha Proteobacterium Starkeya novella type strain (ATCC 8093(T)).</title>
        <authorList>
            <person name="Kappler U."/>
            <person name="Davenport K."/>
            <person name="Beatson S."/>
            <person name="Lucas S."/>
            <person name="Lapidus A."/>
            <person name="Copeland A."/>
            <person name="Berry K.W."/>
            <person name="Glavina Del Rio T."/>
            <person name="Hammon N."/>
            <person name="Dalin E."/>
            <person name="Tice H."/>
            <person name="Pitluck S."/>
            <person name="Richardson P."/>
            <person name="Bruce D."/>
            <person name="Goodwin L.A."/>
            <person name="Han C."/>
            <person name="Tapia R."/>
            <person name="Detter J.C."/>
            <person name="Chang Y.J."/>
            <person name="Jeffries C.D."/>
            <person name="Land M."/>
            <person name="Hauser L."/>
            <person name="Kyrpides N.C."/>
            <person name="Goker M."/>
            <person name="Ivanova N."/>
            <person name="Klenk H.P."/>
            <person name="Woyke T."/>
        </authorList>
    </citation>
    <scope>NUCLEOTIDE SEQUENCE [LARGE SCALE GENOMIC DNA]</scope>
    <source>
        <strain evidence="4">ATCC 8093 / DSM 506 / JCM 20403 / CCM 1077 / IAM 12100 / NBRC 12443 / NCIMB 10456</strain>
    </source>
</reference>
<dbReference type="GO" id="GO:0016887">
    <property type="term" value="F:ATP hydrolysis activity"/>
    <property type="evidence" value="ECO:0007669"/>
    <property type="project" value="InterPro"/>
</dbReference>
<dbReference type="Proteomes" id="UP000006633">
    <property type="component" value="Chromosome"/>
</dbReference>
<feature type="domain" description="DUF4435" evidence="2">
    <location>
        <begin position="303"/>
        <end position="392"/>
    </location>
</feature>
<dbReference type="Gene3D" id="3.40.50.300">
    <property type="entry name" value="P-loop containing nucleotide triphosphate hydrolases"/>
    <property type="match status" value="1"/>
</dbReference>
<dbReference type="GO" id="GO:0006302">
    <property type="term" value="P:double-strand break repair"/>
    <property type="evidence" value="ECO:0007669"/>
    <property type="project" value="TreeGrafter"/>
</dbReference>
<dbReference type="PANTHER" id="PTHR32182">
    <property type="entry name" value="DNA REPLICATION AND REPAIR PROTEIN RECF"/>
    <property type="match status" value="1"/>
</dbReference>
<dbReference type="eggNOG" id="COG0444">
    <property type="taxonomic scope" value="Bacteria"/>
</dbReference>
<feature type="domain" description="ATPase AAA-type core" evidence="1">
    <location>
        <begin position="190"/>
        <end position="260"/>
    </location>
</feature>
<dbReference type="GO" id="GO:0000731">
    <property type="term" value="P:DNA synthesis involved in DNA repair"/>
    <property type="evidence" value="ECO:0007669"/>
    <property type="project" value="TreeGrafter"/>
</dbReference>
<evidence type="ECO:0000259" key="1">
    <source>
        <dbReference type="Pfam" id="PF13304"/>
    </source>
</evidence>
<dbReference type="Pfam" id="PF14491">
    <property type="entry name" value="DUF4435"/>
    <property type="match status" value="1"/>
</dbReference>
<keyword evidence="3" id="KW-0547">Nucleotide-binding</keyword>
<gene>
    <name evidence="3" type="ordered locus">Snov_1709</name>
</gene>
<dbReference type="EMBL" id="CP002026">
    <property type="protein sequence ID" value="ADH89014.1"/>
    <property type="molecule type" value="Genomic_DNA"/>
</dbReference>
<dbReference type="GO" id="GO:0005524">
    <property type="term" value="F:ATP binding"/>
    <property type="evidence" value="ECO:0007669"/>
    <property type="project" value="UniProtKB-KW"/>
</dbReference>
<dbReference type="AlphaFoldDB" id="D7AAL1"/>
<accession>D7AAL1</accession>
<organism evidence="3 4">
    <name type="scientific">Ancylobacter novellus (strain ATCC 8093 / DSM 506 / JCM 20403 / CCM 1077 / IAM 12100 / NBRC 12443 / NCIMB 10456)</name>
    <name type="common">Starkeya novella</name>
    <dbReference type="NCBI Taxonomy" id="639283"/>
    <lineage>
        <taxon>Bacteria</taxon>
        <taxon>Pseudomonadati</taxon>
        <taxon>Pseudomonadota</taxon>
        <taxon>Alphaproteobacteria</taxon>
        <taxon>Hyphomicrobiales</taxon>
        <taxon>Xanthobacteraceae</taxon>
        <taxon>Ancylobacter</taxon>
    </lineage>
</organism>
<dbReference type="SUPFAM" id="SSF52540">
    <property type="entry name" value="P-loop containing nucleoside triphosphate hydrolases"/>
    <property type="match status" value="1"/>
</dbReference>
<dbReference type="HOGENOM" id="CLU_028461_0_0_5"/>
<proteinExistence type="predicted"/>
<dbReference type="InterPro" id="IPR003959">
    <property type="entry name" value="ATPase_AAA_core"/>
</dbReference>
<name>D7AAL1_ANCN5</name>
<dbReference type="KEGG" id="sno:Snov_1709"/>
<evidence type="ECO:0000259" key="2">
    <source>
        <dbReference type="Pfam" id="PF14491"/>
    </source>
</evidence>
<dbReference type="PANTHER" id="PTHR32182:SF25">
    <property type="entry name" value="SLR1056 PROTEIN"/>
    <property type="match status" value="1"/>
</dbReference>
<dbReference type="InterPro" id="IPR027417">
    <property type="entry name" value="P-loop_NTPase"/>
</dbReference>
<keyword evidence="4" id="KW-1185">Reference proteome</keyword>
<dbReference type="Pfam" id="PF13304">
    <property type="entry name" value="AAA_21"/>
    <property type="match status" value="1"/>
</dbReference>
<dbReference type="STRING" id="639283.Snov_1709"/>
<protein>
    <submittedName>
        <fullName evidence="3">ABC transporter, ATP-binding protein-related protein</fullName>
    </submittedName>
</protein>
<evidence type="ECO:0000313" key="3">
    <source>
        <dbReference type="EMBL" id="ADH89014.1"/>
    </source>
</evidence>
<evidence type="ECO:0000313" key="4">
    <source>
        <dbReference type="Proteomes" id="UP000006633"/>
    </source>
</evidence>
<keyword evidence="3" id="KW-0067">ATP-binding</keyword>
<dbReference type="InterPro" id="IPR029492">
    <property type="entry name" value="DUF4435"/>
</dbReference>
<sequence length="553" mass="60268">MVYRFSKEFALPLPIDLRLTGASVPVQLRAGMSTIIVGANGSGKTRLAMECERQAGATAHRISAQRMLALDPSIEKISEQTARNQLRYGYNDPQQYGGVQHSRDVHRWGQAQPRFILNDAGSLLQVLFAEQANVGVAVNDAAEAGMPVLGRETVLRKLKAIFHRVLPTRSLATTADDINVIAHNPEGTMSDPYNITQMSDGEKAVFYIIGQVLVADFDSAFIMDEPEIHVHRSILGRLWDELEAARPDCAFLLITHDLEFAAARAGRKYVVRSYAPTTGWMIEDVPEAEGFSEELVTLILGSRKPVLFVEGEQGSLDIAFYRACYPDWTVIPRGGCESVIHSVATMRRNAAFTRITCAGLVDADGRDADDRAHLAGIGVSVLPVAEIENLLLLPAVSQVILAKNDFSGAELETKLAEVKAAVFADATVPDNVNEVVLGYCRRRIDQMLKRIDFSADKSVVDLATSYVTQTGALDVAAIAAGIQKMITDAVAGDDLPALLAIYDRKKPLLALAARLRAGSVNEFTAWVTRAIQSKEDDRLRVAIEAVLPKPYAA</sequence>